<dbReference type="GO" id="GO:0005737">
    <property type="term" value="C:cytoplasm"/>
    <property type="evidence" value="ECO:0007669"/>
    <property type="project" value="UniProtKB-ARBA"/>
</dbReference>
<dbReference type="Pfam" id="PF01852">
    <property type="entry name" value="START"/>
    <property type="match status" value="1"/>
</dbReference>
<gene>
    <name evidence="3" type="ORF">KIW84_076879</name>
</gene>
<comment type="caution">
    <text evidence="3">The sequence shown here is derived from an EMBL/GenBank/DDBJ whole genome shotgun (WGS) entry which is preliminary data.</text>
</comment>
<dbReference type="CDD" id="cd08870">
    <property type="entry name" value="START_STARD2_7-like"/>
    <property type="match status" value="1"/>
</dbReference>
<keyword evidence="1" id="KW-1133">Transmembrane helix</keyword>
<dbReference type="OrthoDB" id="5403181at2759"/>
<evidence type="ECO:0000259" key="2">
    <source>
        <dbReference type="PROSITE" id="PS50848"/>
    </source>
</evidence>
<dbReference type="Gramene" id="PSAT_LOCUS28973_t1">
    <property type="protein sequence ID" value="CAL5210454.1"/>
    <property type="gene ID" value="PSAT_LOCUS28973"/>
</dbReference>
<dbReference type="PROSITE" id="PS50848">
    <property type="entry name" value="START"/>
    <property type="match status" value="1"/>
</dbReference>
<dbReference type="InterPro" id="IPR023393">
    <property type="entry name" value="START-like_dom_sf"/>
</dbReference>
<feature type="transmembrane region" description="Helical" evidence="1">
    <location>
        <begin position="6"/>
        <end position="29"/>
    </location>
</feature>
<dbReference type="Gramene" id="Psat07G0687900-T1">
    <property type="protein sequence ID" value="KAI5392258.1"/>
    <property type="gene ID" value="KIW84_076879"/>
</dbReference>
<keyword evidence="1" id="KW-0812">Transmembrane</keyword>
<dbReference type="SUPFAM" id="SSF55961">
    <property type="entry name" value="Bet v1-like"/>
    <property type="match status" value="1"/>
</dbReference>
<sequence>MKTILLLFTLSSNFYGVSAILVLTLLFLLNRKRFLFASSSSTPSLISSGSTNSNLRTSTTVTDADLKFLMEILDENLNENDKWEDVIDKRNQHICYKAKSSKPKNGPLRYWSVTVFNDISAEMLRNFYMDNDYRKQWDETVVDHNQLQVDESGGSEVGRTIKKFPFLKSREYVLTWKLWEGKDKTFYCFIKECEHPSAPRQKKYVRVELFRSGWRIRQVPGRNACEITMIHQEDAGLNVKMAKLAFSNGIWNYVCKMDNALRRYSAVKGHLSRSVTTSVKLMQKVPACLESSTSSAHPSIIHDRDESQVRAISRRPSKKLVANGLLLLGGAICLSRGHSSLGAKVAMAYIVTKFSQRNTNSNQAKHS</sequence>
<dbReference type="AlphaFoldDB" id="A0A9D5A2X6"/>
<evidence type="ECO:0000313" key="4">
    <source>
        <dbReference type="Proteomes" id="UP001058974"/>
    </source>
</evidence>
<feature type="domain" description="START" evidence="2">
    <location>
        <begin position="69"/>
        <end position="266"/>
    </location>
</feature>
<dbReference type="InterPro" id="IPR002913">
    <property type="entry name" value="START_lipid-bd_dom"/>
</dbReference>
<protein>
    <recommendedName>
        <fullName evidence="2">START domain-containing protein</fullName>
    </recommendedName>
</protein>
<dbReference type="PANTHER" id="PTHR19308:SF13">
    <property type="entry name" value="OS02G0468400 PROTEIN"/>
    <property type="match status" value="1"/>
</dbReference>
<evidence type="ECO:0000313" key="3">
    <source>
        <dbReference type="EMBL" id="KAI5392258.1"/>
    </source>
</evidence>
<dbReference type="PANTHER" id="PTHR19308">
    <property type="entry name" value="PHOSPHATIDYLCHOLINE TRANSFER PROTEIN"/>
    <property type="match status" value="1"/>
</dbReference>
<reference evidence="3 4" key="1">
    <citation type="journal article" date="2022" name="Nat. Genet.">
        <title>Improved pea reference genome and pan-genome highlight genomic features and evolutionary characteristics.</title>
        <authorList>
            <person name="Yang T."/>
            <person name="Liu R."/>
            <person name="Luo Y."/>
            <person name="Hu S."/>
            <person name="Wang D."/>
            <person name="Wang C."/>
            <person name="Pandey M.K."/>
            <person name="Ge S."/>
            <person name="Xu Q."/>
            <person name="Li N."/>
            <person name="Li G."/>
            <person name="Huang Y."/>
            <person name="Saxena R.K."/>
            <person name="Ji Y."/>
            <person name="Li M."/>
            <person name="Yan X."/>
            <person name="He Y."/>
            <person name="Liu Y."/>
            <person name="Wang X."/>
            <person name="Xiang C."/>
            <person name="Varshney R.K."/>
            <person name="Ding H."/>
            <person name="Gao S."/>
            <person name="Zong X."/>
        </authorList>
    </citation>
    <scope>NUCLEOTIDE SEQUENCE [LARGE SCALE GENOMIC DNA]</scope>
    <source>
        <strain evidence="3 4">cv. Zhongwan 6</strain>
    </source>
</reference>
<dbReference type="InterPro" id="IPR051213">
    <property type="entry name" value="START_lipid_transfer"/>
</dbReference>
<keyword evidence="4" id="KW-1185">Reference proteome</keyword>
<dbReference type="GO" id="GO:0008289">
    <property type="term" value="F:lipid binding"/>
    <property type="evidence" value="ECO:0007669"/>
    <property type="project" value="InterPro"/>
</dbReference>
<evidence type="ECO:0000256" key="1">
    <source>
        <dbReference type="SAM" id="Phobius"/>
    </source>
</evidence>
<keyword evidence="1" id="KW-0472">Membrane</keyword>
<name>A0A9D5A2X6_PEA</name>
<organism evidence="3 4">
    <name type="scientific">Pisum sativum</name>
    <name type="common">Garden pea</name>
    <name type="synonym">Lathyrus oleraceus</name>
    <dbReference type="NCBI Taxonomy" id="3888"/>
    <lineage>
        <taxon>Eukaryota</taxon>
        <taxon>Viridiplantae</taxon>
        <taxon>Streptophyta</taxon>
        <taxon>Embryophyta</taxon>
        <taxon>Tracheophyta</taxon>
        <taxon>Spermatophyta</taxon>
        <taxon>Magnoliopsida</taxon>
        <taxon>eudicotyledons</taxon>
        <taxon>Gunneridae</taxon>
        <taxon>Pentapetalae</taxon>
        <taxon>rosids</taxon>
        <taxon>fabids</taxon>
        <taxon>Fabales</taxon>
        <taxon>Fabaceae</taxon>
        <taxon>Papilionoideae</taxon>
        <taxon>50 kb inversion clade</taxon>
        <taxon>NPAAA clade</taxon>
        <taxon>Hologalegina</taxon>
        <taxon>IRL clade</taxon>
        <taxon>Fabeae</taxon>
        <taxon>Lathyrus</taxon>
    </lineage>
</organism>
<dbReference type="Proteomes" id="UP001058974">
    <property type="component" value="Chromosome 7"/>
</dbReference>
<dbReference type="EMBL" id="JAMSHJ010000007">
    <property type="protein sequence ID" value="KAI5392258.1"/>
    <property type="molecule type" value="Genomic_DNA"/>
</dbReference>
<proteinExistence type="predicted"/>
<accession>A0A9D5A2X6</accession>
<dbReference type="Gene3D" id="3.30.530.20">
    <property type="match status" value="1"/>
</dbReference>
<dbReference type="FunFam" id="3.30.530.20:FF:000027">
    <property type="entry name" value="StAR-related lipid transfer protein 7, mitochondrial"/>
    <property type="match status" value="1"/>
</dbReference>